<keyword evidence="1" id="KW-0802">TPR repeat</keyword>
<proteinExistence type="predicted"/>
<protein>
    <submittedName>
        <fullName evidence="3">Glycosyltransferase</fullName>
    </submittedName>
</protein>
<accession>A0A433XGW7</accession>
<feature type="repeat" description="TPR" evidence="1">
    <location>
        <begin position="193"/>
        <end position="226"/>
    </location>
</feature>
<feature type="repeat" description="TPR" evidence="1">
    <location>
        <begin position="264"/>
        <end position="297"/>
    </location>
</feature>
<reference evidence="3 4" key="1">
    <citation type="submission" date="2018-12" db="EMBL/GenBank/DDBJ databases">
        <authorList>
            <person name="Sun L."/>
            <person name="Chen Z."/>
        </authorList>
    </citation>
    <scope>NUCLEOTIDE SEQUENCE [LARGE SCALE GENOMIC DNA]</scope>
    <source>
        <strain evidence="3 4">3-5-3</strain>
    </source>
</reference>
<organism evidence="3 4">
    <name type="scientific">Paenibacillus zeisoli</name>
    <dbReference type="NCBI Taxonomy" id="2496267"/>
    <lineage>
        <taxon>Bacteria</taxon>
        <taxon>Bacillati</taxon>
        <taxon>Bacillota</taxon>
        <taxon>Bacilli</taxon>
        <taxon>Bacillales</taxon>
        <taxon>Paenibacillaceae</taxon>
        <taxon>Paenibacillus</taxon>
    </lineage>
</organism>
<dbReference type="PANTHER" id="PTHR43630:SF2">
    <property type="entry name" value="GLYCOSYLTRANSFERASE"/>
    <property type="match status" value="1"/>
</dbReference>
<dbReference type="Gene3D" id="1.25.40.10">
    <property type="entry name" value="Tetratricopeptide repeat domain"/>
    <property type="match status" value="2"/>
</dbReference>
<dbReference type="RefSeq" id="WP_127198387.1">
    <property type="nucleotide sequence ID" value="NZ_RZNX01000002.1"/>
</dbReference>
<evidence type="ECO:0000313" key="4">
    <source>
        <dbReference type="Proteomes" id="UP000272464"/>
    </source>
</evidence>
<dbReference type="Proteomes" id="UP000272464">
    <property type="component" value="Unassembled WGS sequence"/>
</dbReference>
<dbReference type="InterPro" id="IPR001173">
    <property type="entry name" value="Glyco_trans_2-like"/>
</dbReference>
<evidence type="ECO:0000313" key="3">
    <source>
        <dbReference type="EMBL" id="RUT33272.1"/>
    </source>
</evidence>
<evidence type="ECO:0000256" key="1">
    <source>
        <dbReference type="PROSITE-ProRule" id="PRU00339"/>
    </source>
</evidence>
<dbReference type="PANTHER" id="PTHR43630">
    <property type="entry name" value="POLY-BETA-1,6-N-ACETYL-D-GLUCOSAMINE SYNTHASE"/>
    <property type="match status" value="1"/>
</dbReference>
<keyword evidence="3" id="KW-0808">Transferase</keyword>
<dbReference type="Pfam" id="PF13432">
    <property type="entry name" value="TPR_16"/>
    <property type="match status" value="1"/>
</dbReference>
<dbReference type="SMART" id="SM00028">
    <property type="entry name" value="TPR"/>
    <property type="match status" value="5"/>
</dbReference>
<comment type="caution">
    <text evidence="3">The sequence shown here is derived from an EMBL/GenBank/DDBJ whole genome shotgun (WGS) entry which is preliminary data.</text>
</comment>
<evidence type="ECO:0000259" key="2">
    <source>
        <dbReference type="Pfam" id="PF00535"/>
    </source>
</evidence>
<name>A0A433XGW7_9BACL</name>
<dbReference type="SUPFAM" id="SSF48452">
    <property type="entry name" value="TPR-like"/>
    <property type="match status" value="1"/>
</dbReference>
<dbReference type="CDD" id="cd02511">
    <property type="entry name" value="Beta4Glucosyltransferase"/>
    <property type="match status" value="1"/>
</dbReference>
<sequence>MKKTISLCMIVKNEEKVLDRCLNSIKNKVDEIIIVDTGSTDSTLEIATKYTSKVFSFDWINDFSAARNFSLEQATSEYILVLDADEYLEEEADLQQAIESNKEYYLVKIRNQLSYGWAHTHTSIRLFVNNEKIRFKNRLHEHLDIKNDEEHTFGKTEFIILHTGYTNETVQEKDKLSRNLPIMLKEVEENPDGYNLFNTGNVYYSIGNYDKAVQYYQRSYPLSKDRSYSPELLTKLATSLSYMGRHEDGLNILMDAVELFPSTVDLRFTQGKIYLEAGYFKDAERAFRKCIEMGDEGIAVTEGAGGYGAHYYLSLLYYKKGDLTKSYDEIINVIQLKKLFSPGLSHYFDIILKSNIPFEEAFHNIDLIYNITSIEELKWLMDAMYGMRHPLLNEYLSKYKVNVENKIKAVALQYDKKYEESKQCWLNETVSEENAIDVALLALILQDQELFDLAVPALNLSHKEIKLFKSIVQGEDISKLVISSALEEVILKIIAHLIVLQEFEIFEKVSILLLSSNKFAIKLKLSEILVSYGFYEVAIDILVKCFEEQPNHLPLIQLLGDVCYRSGYYQDAQLFYTKLLDMNHDYPTYERCFNLYERTDDVQGMVALKAEISQKFPLAGWVKGLRAVK</sequence>
<dbReference type="InterPro" id="IPR011990">
    <property type="entry name" value="TPR-like_helical_dom_sf"/>
</dbReference>
<dbReference type="Pfam" id="PF13176">
    <property type="entry name" value="TPR_7"/>
    <property type="match status" value="1"/>
</dbReference>
<dbReference type="InterPro" id="IPR019734">
    <property type="entry name" value="TPR_rpt"/>
</dbReference>
<gene>
    <name evidence="3" type="ORF">EJP77_06355</name>
</gene>
<dbReference type="OrthoDB" id="9815923at2"/>
<keyword evidence="4" id="KW-1185">Reference proteome</keyword>
<dbReference type="Pfam" id="PF00535">
    <property type="entry name" value="Glycos_transf_2"/>
    <property type="match status" value="1"/>
</dbReference>
<dbReference type="InterPro" id="IPR029044">
    <property type="entry name" value="Nucleotide-diphossugar_trans"/>
</dbReference>
<dbReference type="PROSITE" id="PS50005">
    <property type="entry name" value="TPR"/>
    <property type="match status" value="2"/>
</dbReference>
<dbReference type="SUPFAM" id="SSF53448">
    <property type="entry name" value="Nucleotide-diphospho-sugar transferases"/>
    <property type="match status" value="1"/>
</dbReference>
<dbReference type="Gene3D" id="3.90.550.10">
    <property type="entry name" value="Spore Coat Polysaccharide Biosynthesis Protein SpsA, Chain A"/>
    <property type="match status" value="1"/>
</dbReference>
<dbReference type="GO" id="GO:0016740">
    <property type="term" value="F:transferase activity"/>
    <property type="evidence" value="ECO:0007669"/>
    <property type="project" value="UniProtKB-KW"/>
</dbReference>
<dbReference type="EMBL" id="RZNX01000002">
    <property type="protein sequence ID" value="RUT33272.1"/>
    <property type="molecule type" value="Genomic_DNA"/>
</dbReference>
<dbReference type="AlphaFoldDB" id="A0A433XGW7"/>
<feature type="domain" description="Glycosyltransferase 2-like" evidence="2">
    <location>
        <begin position="6"/>
        <end position="103"/>
    </location>
</feature>